<evidence type="ECO:0000259" key="1">
    <source>
        <dbReference type="Pfam" id="PF02627"/>
    </source>
</evidence>
<evidence type="ECO:0000313" key="3">
    <source>
        <dbReference type="Proteomes" id="UP001597073"/>
    </source>
</evidence>
<dbReference type="PANTHER" id="PTHR35446:SF3">
    <property type="entry name" value="CMD DOMAIN-CONTAINING PROTEIN"/>
    <property type="match status" value="1"/>
</dbReference>
<proteinExistence type="predicted"/>
<name>A0ABW2ZCB5_9SPHI</name>
<dbReference type="Pfam" id="PF02627">
    <property type="entry name" value="CMD"/>
    <property type="match status" value="1"/>
</dbReference>
<dbReference type="EMBL" id="JBHTIA010000003">
    <property type="protein sequence ID" value="MFD0763797.1"/>
    <property type="molecule type" value="Genomic_DNA"/>
</dbReference>
<dbReference type="PANTHER" id="PTHR35446">
    <property type="entry name" value="SI:CH211-175M2.5"/>
    <property type="match status" value="1"/>
</dbReference>
<dbReference type="Proteomes" id="UP001597073">
    <property type="component" value="Unassembled WGS sequence"/>
</dbReference>
<dbReference type="NCBIfam" id="TIGR00778">
    <property type="entry name" value="ahpD_dom"/>
    <property type="match status" value="1"/>
</dbReference>
<evidence type="ECO:0000313" key="2">
    <source>
        <dbReference type="EMBL" id="MFD0763797.1"/>
    </source>
</evidence>
<comment type="caution">
    <text evidence="2">The sequence shown here is derived from an EMBL/GenBank/DDBJ whole genome shotgun (WGS) entry which is preliminary data.</text>
</comment>
<keyword evidence="3" id="KW-1185">Reference proteome</keyword>
<dbReference type="InterPro" id="IPR004675">
    <property type="entry name" value="AhpD_core"/>
</dbReference>
<dbReference type="InterPro" id="IPR029032">
    <property type="entry name" value="AhpD-like"/>
</dbReference>
<dbReference type="SUPFAM" id="SSF69118">
    <property type="entry name" value="AhpD-like"/>
    <property type="match status" value="1"/>
</dbReference>
<reference evidence="3" key="1">
    <citation type="journal article" date="2019" name="Int. J. Syst. Evol. Microbiol.">
        <title>The Global Catalogue of Microorganisms (GCM) 10K type strain sequencing project: providing services to taxonomists for standard genome sequencing and annotation.</title>
        <authorList>
            <consortium name="The Broad Institute Genomics Platform"/>
            <consortium name="The Broad Institute Genome Sequencing Center for Infectious Disease"/>
            <person name="Wu L."/>
            <person name="Ma J."/>
        </authorList>
    </citation>
    <scope>NUCLEOTIDE SEQUENCE [LARGE SCALE GENOMIC DNA]</scope>
    <source>
        <strain evidence="3">CCUG 60742</strain>
    </source>
</reference>
<protein>
    <submittedName>
        <fullName evidence="2">Carboxymuconolactone decarboxylase family protein</fullName>
    </submittedName>
</protein>
<organism evidence="2 3">
    <name type="scientific">Mucilaginibacter lutimaris</name>
    <dbReference type="NCBI Taxonomy" id="931629"/>
    <lineage>
        <taxon>Bacteria</taxon>
        <taxon>Pseudomonadati</taxon>
        <taxon>Bacteroidota</taxon>
        <taxon>Sphingobacteriia</taxon>
        <taxon>Sphingobacteriales</taxon>
        <taxon>Sphingobacteriaceae</taxon>
        <taxon>Mucilaginibacter</taxon>
    </lineage>
</organism>
<feature type="domain" description="Carboxymuconolactone decarboxylase-like" evidence="1">
    <location>
        <begin position="41"/>
        <end position="120"/>
    </location>
</feature>
<sequence>MARLKALNPDEATGKTKELFTAIKGKLGVIPNMMRTMGNSPALLEGYLNLSGALSHGTLGAKTGELLALAVGQKNSCDYCVSAHSYIGEKLAHIDAATLQNARNANAADAKTDAALKFATALVNKQGLVSSADVDTVKAAGYTDGEVGEIVGHVALNILTNYFNNTADTEIDFPAAKALDGVEA</sequence>
<gene>
    <name evidence="2" type="ORF">ACFQZI_02955</name>
</gene>
<dbReference type="Gene3D" id="1.20.1290.10">
    <property type="entry name" value="AhpD-like"/>
    <property type="match status" value="1"/>
</dbReference>
<dbReference type="RefSeq" id="WP_377138198.1">
    <property type="nucleotide sequence ID" value="NZ_JBHTIA010000003.1"/>
</dbReference>
<accession>A0ABW2ZCB5</accession>
<dbReference type="InterPro" id="IPR003779">
    <property type="entry name" value="CMD-like"/>
</dbReference>